<dbReference type="EMBL" id="LR796245">
    <property type="protein sequence ID" value="CAB4130822.1"/>
    <property type="molecule type" value="Genomic_DNA"/>
</dbReference>
<sequence>MANVVEYILNLQNNLSGGIQDATAHTKQLETAIGGIKSTAMSMLSTLGVSFAIFKGAEYVHDAVESVERLHQAVAQVEQGLISTKGAAGLTFKDVEDSAKSLSSQMKYSRADLLEMQSVLITFPSVTKETFGEASEVIANMSTALGQDLKSSAIQVGKALQDPEHGITALRRVGVNFNETQTEMVKKMVATGQQAKAQAFILNELQSEFGGRAKAAFDADPLARFNKIMGSVKMEIGSAAVELLESLKPALEGTAKFIKATVDAAKNLVEWLKENKQSLETVGVAILSGATAFGVMTIAMNANAIAAAIDAAVMGGLATVIDICAASMEFLNATFIASPIGWIVLAVAGLAAGIMALVHHFGSFNNAMKDTWEMIKAFAVGVAKAYWGVNEAIVGALTLNPTLVKKGLSDTISAVKDGASQIQAIWNNKDAQEAAAKGKSLVPKETKGATGKDGKPATTAAEPKTKAQGQKNVNIHIAINGGLIHGDFKIVTNKISEGMGKVKDMVAEALTGAINDSQIIATN</sequence>
<reference evidence="4" key="1">
    <citation type="submission" date="2020-04" db="EMBL/GenBank/DDBJ databases">
        <authorList>
            <person name="Chiriac C."/>
            <person name="Salcher M."/>
            <person name="Ghai R."/>
            <person name="Kavagutti S V."/>
        </authorList>
    </citation>
    <scope>NUCLEOTIDE SEQUENCE</scope>
</reference>
<feature type="compositionally biased region" description="Basic and acidic residues" evidence="1">
    <location>
        <begin position="442"/>
        <end position="455"/>
    </location>
</feature>
<feature type="region of interest" description="Disordered" evidence="1">
    <location>
        <begin position="437"/>
        <end position="467"/>
    </location>
</feature>
<feature type="transmembrane region" description="Helical" evidence="2">
    <location>
        <begin position="307"/>
        <end position="328"/>
    </location>
</feature>
<evidence type="ECO:0000256" key="2">
    <source>
        <dbReference type="SAM" id="Phobius"/>
    </source>
</evidence>
<keyword evidence="2" id="KW-1133">Transmembrane helix</keyword>
<evidence type="ECO:0000259" key="3">
    <source>
        <dbReference type="Pfam" id="PF06791"/>
    </source>
</evidence>
<feature type="transmembrane region" description="Helical" evidence="2">
    <location>
        <begin position="340"/>
        <end position="359"/>
    </location>
</feature>
<organism evidence="4">
    <name type="scientific">uncultured Caudovirales phage</name>
    <dbReference type="NCBI Taxonomy" id="2100421"/>
    <lineage>
        <taxon>Viruses</taxon>
        <taxon>Duplodnaviria</taxon>
        <taxon>Heunggongvirae</taxon>
        <taxon>Uroviricota</taxon>
        <taxon>Caudoviricetes</taxon>
        <taxon>Peduoviridae</taxon>
        <taxon>Maltschvirus</taxon>
        <taxon>Maltschvirus maltsch</taxon>
    </lineage>
</organism>
<keyword evidence="2" id="KW-0812">Transmembrane</keyword>
<name>A0A6J5LBI7_9CAUD</name>
<gene>
    <name evidence="4" type="ORF">UFOVP129_27</name>
</gene>
<feature type="transmembrane region" description="Helical" evidence="2">
    <location>
        <begin position="282"/>
        <end position="300"/>
    </location>
</feature>
<proteinExistence type="predicted"/>
<protein>
    <submittedName>
        <fullName evidence="4">Bacteriophage lambda, GpH, tail tape measure, N-terminal</fullName>
    </submittedName>
</protein>
<evidence type="ECO:0000256" key="1">
    <source>
        <dbReference type="SAM" id="MobiDB-lite"/>
    </source>
</evidence>
<feature type="domain" description="Bacteriophage tail tape measure N-terminal" evidence="3">
    <location>
        <begin position="31"/>
        <end position="185"/>
    </location>
</feature>
<evidence type="ECO:0000313" key="4">
    <source>
        <dbReference type="EMBL" id="CAB4130822.1"/>
    </source>
</evidence>
<keyword evidence="2" id="KW-0472">Membrane</keyword>
<dbReference type="Pfam" id="PF06791">
    <property type="entry name" value="TMP_2"/>
    <property type="match status" value="1"/>
</dbReference>
<accession>A0A6J5LBI7</accession>
<dbReference type="InterPro" id="IPR009628">
    <property type="entry name" value="Phage_tape_measure_N"/>
</dbReference>